<evidence type="ECO:0000256" key="1">
    <source>
        <dbReference type="SAM" id="MobiDB-lite"/>
    </source>
</evidence>
<keyword evidence="4" id="KW-1185">Reference proteome</keyword>
<feature type="region of interest" description="Disordered" evidence="1">
    <location>
        <begin position="24"/>
        <end position="57"/>
    </location>
</feature>
<dbReference type="EMBL" id="JAJUWU010000007">
    <property type="protein sequence ID" value="MCE7028029.1"/>
    <property type="molecule type" value="Genomic_DNA"/>
</dbReference>
<dbReference type="Proteomes" id="UP001139035">
    <property type="component" value="Unassembled WGS sequence"/>
</dbReference>
<evidence type="ECO:0000313" key="4">
    <source>
        <dbReference type="Proteomes" id="UP001139035"/>
    </source>
</evidence>
<reference evidence="3" key="1">
    <citation type="submission" date="2022-01" db="EMBL/GenBank/DDBJ databases">
        <title>Jiella avicenniae sp. nov., a novel endophytic bacterium isolated from bark of Avicennia marina.</title>
        <authorList>
            <person name="Tuo L."/>
        </authorList>
    </citation>
    <scope>NUCLEOTIDE SEQUENCE</scope>
    <source>
        <strain evidence="3">CBK1P-4</strain>
    </source>
</reference>
<dbReference type="AlphaFoldDB" id="A0A9X1T4Q4"/>
<protein>
    <recommendedName>
        <fullName evidence="5">Copper(I)-binding protein</fullName>
    </recommendedName>
</protein>
<evidence type="ECO:0008006" key="5">
    <source>
        <dbReference type="Google" id="ProtNLM"/>
    </source>
</evidence>
<comment type="caution">
    <text evidence="3">The sequence shown here is derived from an EMBL/GenBank/DDBJ whole genome shotgun (WGS) entry which is preliminary data.</text>
</comment>
<organism evidence="3 4">
    <name type="scientific">Jiella avicenniae</name>
    <dbReference type="NCBI Taxonomy" id="2907202"/>
    <lineage>
        <taxon>Bacteria</taxon>
        <taxon>Pseudomonadati</taxon>
        <taxon>Pseudomonadota</taxon>
        <taxon>Alphaproteobacteria</taxon>
        <taxon>Hyphomicrobiales</taxon>
        <taxon>Aurantimonadaceae</taxon>
        <taxon>Jiella</taxon>
    </lineage>
</organism>
<feature type="signal peptide" evidence="2">
    <location>
        <begin position="1"/>
        <end position="24"/>
    </location>
</feature>
<gene>
    <name evidence="3" type="ORF">LZD57_08500</name>
</gene>
<proteinExistence type="predicted"/>
<accession>A0A9X1T4Q4</accession>
<feature type="chain" id="PRO_5040899919" description="Copper(I)-binding protein" evidence="2">
    <location>
        <begin position="25"/>
        <end position="187"/>
    </location>
</feature>
<dbReference type="RefSeq" id="WP_233719183.1">
    <property type="nucleotide sequence ID" value="NZ_JAJUWU010000007.1"/>
</dbReference>
<keyword evidence="2" id="KW-0732">Signal</keyword>
<evidence type="ECO:0000256" key="2">
    <source>
        <dbReference type="SAM" id="SignalP"/>
    </source>
</evidence>
<sequence length="187" mass="19537">MTRILPTLAAALAASLAFSGASPAQDATTTEAPAAAQQPGGETAAPAETGAPQPAATSDEFSAAVEKLSPLVQDVQVVGPWSEGDEHGVWRTVMVQPAGENAKTHFFIQQLDASGHDGLAIRSTTEIPEIAKMDGQVVGYRADDPNEAEPNSLSLFFEVVPSDGEISETYELHFMPGQPYVFGPASN</sequence>
<evidence type="ECO:0000313" key="3">
    <source>
        <dbReference type="EMBL" id="MCE7028029.1"/>
    </source>
</evidence>
<name>A0A9X1T4Q4_9HYPH</name>